<dbReference type="GeneID" id="14875954"/>
<dbReference type="Proteomes" id="UP000007797">
    <property type="component" value="Unassembled WGS sequence"/>
</dbReference>
<dbReference type="PANTHER" id="PTHR20916:SF18">
    <property type="entry name" value="IPT_TIG DOMAIN-CONTAINING PROTEIN"/>
    <property type="match status" value="1"/>
</dbReference>
<sequence>MEPSLEESFKRILNNERISKQIWLNVHKIQVHFARLDTFKQSYPRSHIYKYTDYQDCFDLKILSDRFGLELLDPLFVLPNNKTDTQTTTSTTTLLPLPPTNYHLRGEQITNLVYEKPEYLVYHPRAMNPPSMMVYPTDQKKKLVISALEYFKNKTIIKNRTLDNIDITTIESLYQKLIQHYDNNINNNNCNNNNNNDNMFEYLTLVNLCKYFGEQPTTTIPDLIKYYPDSLELVDELIEYEYNHFSKSHMFDLFCKFGTLKQVEYYHSKLVAEDSIEPRASYNAMDWAAHRPDHKVGLEITRFLHLNRQEQCTQLAILDNKNADVVIYLLQQKPSLARYYSIQSAIMSLDLPLIKFITEFYKSVTFEAPHRNIYPLVISRYLIDRIISNLGQESLLDLISYLFQHHRDVLSMYHLFSSACCHGQLGIVQFLHSQYPVNGDTSREDLTFKRVRTTILDDAFLVGIDDDIVEFLIHNRTDVQFGEDSWSFIGQYGTVDQLKMVQDCAISRVSATEEVPLLYHTTTMTQAIRYGNINIIQYYATNDRDLYDQVMLPHVVVHSLLHDHPDRMINYYLSNHQQQLSQPILHYLFYQSLVHHRIDIAKTVANLLDKPNLSLNINELNHIFSLPENPTLLSLQYLLQLGSIKQDQLDSHPFIIANYGSISQPTITLLKKYNITVPQLVIQKEQEKEKENENENNNNQNNNNIENNDKIRLVFQNRFLFKKILSFTHLPNLDRLDWSKIRDARDTYDMSRKFFLLLCKQQPETITNIDNHFIYQIVHSNDNETLKIILEKHLDRFNIYLLLVKLVNLGNIKGLGILMDSLTSQNKQLTKAKNPPLEWYSASSERACYLLVKRWKAFNFSEIHSASYLCKKYNPITVDIVEKDSFKELGPTDIDNILTFLKYRLALEQGKTDSGLSSFSLDDLVVMIHNPLYLKTKGQHPELTSGITHYSNELEDMDIMRFVHQNIKDIRYVLPPYQSRTDFVSKNIKSILYITHNQLPSDAGVDHDRFIQVTPDINDPLNTYLELYGFTPYISTMPVNHSHIIRSGKKISKTKLYFYGLNLQLDWRDSNYDTSHYIYHNAKRAAFFFHYMGMPIEVVLHLFLYTEVYDLVVSYFYPIYFDQEKVKIDNHSNIDMSETDKQVALEKIISVIRVPNIDLDYTLTHQLMRQSLLSINCYVTNQDDEEDNDVYEFEKWNFLGGDWKKDQDFTSPKKNGFCLEQYIILLLDTIKLECPALVDFVLYEKDETLVEQLDEIRKAKISTVKKHIFDLLRLIIDAGTMSMFESIKSKSDDYAKLVIRFLSEQDINLNATFIEYIWSLKSQDDQRKALDTVNSASPDQYLVLKKLWLKSYPDGIDTDGKKVDFFPKFKPRCLNLRLSYILLQDIETLHLNK</sequence>
<name>F4PJC8_CACFS</name>
<proteinExistence type="predicted"/>
<evidence type="ECO:0000313" key="3">
    <source>
        <dbReference type="Proteomes" id="UP000007797"/>
    </source>
</evidence>
<dbReference type="RefSeq" id="XP_004362265.1">
    <property type="nucleotide sequence ID" value="XM_004362208.1"/>
</dbReference>
<evidence type="ECO:0000313" key="2">
    <source>
        <dbReference type="EMBL" id="EGG24414.1"/>
    </source>
</evidence>
<feature type="region of interest" description="Disordered" evidence="1">
    <location>
        <begin position="686"/>
        <end position="705"/>
    </location>
</feature>
<feature type="compositionally biased region" description="Low complexity" evidence="1">
    <location>
        <begin position="695"/>
        <end position="705"/>
    </location>
</feature>
<dbReference type="EMBL" id="GL883007">
    <property type="protein sequence ID" value="EGG24414.1"/>
    <property type="molecule type" value="Genomic_DNA"/>
</dbReference>
<protein>
    <submittedName>
        <fullName evidence="2">Uncharacterized protein</fullName>
    </submittedName>
</protein>
<evidence type="ECO:0000256" key="1">
    <source>
        <dbReference type="SAM" id="MobiDB-lite"/>
    </source>
</evidence>
<gene>
    <name evidence="2" type="ORF">DFA_06564</name>
</gene>
<organism evidence="2 3">
    <name type="scientific">Cavenderia fasciculata</name>
    <name type="common">Slime mold</name>
    <name type="synonym">Dictyostelium fasciculatum</name>
    <dbReference type="NCBI Taxonomy" id="261658"/>
    <lineage>
        <taxon>Eukaryota</taxon>
        <taxon>Amoebozoa</taxon>
        <taxon>Evosea</taxon>
        <taxon>Eumycetozoa</taxon>
        <taxon>Dictyostelia</taxon>
        <taxon>Acytosteliales</taxon>
        <taxon>Cavenderiaceae</taxon>
        <taxon>Cavenderia</taxon>
    </lineage>
</organism>
<accession>F4PJC8</accession>
<reference evidence="3" key="1">
    <citation type="journal article" date="2011" name="Genome Res.">
        <title>Phylogeny-wide analysis of social amoeba genomes highlights ancient origins for complex intercellular communication.</title>
        <authorList>
            <person name="Heidel A.J."/>
            <person name="Lawal H.M."/>
            <person name="Felder M."/>
            <person name="Schilde C."/>
            <person name="Helps N.R."/>
            <person name="Tunggal B."/>
            <person name="Rivero F."/>
            <person name="John U."/>
            <person name="Schleicher M."/>
            <person name="Eichinger L."/>
            <person name="Platzer M."/>
            <person name="Noegel A.A."/>
            <person name="Schaap P."/>
            <person name="Gloeckner G."/>
        </authorList>
    </citation>
    <scope>NUCLEOTIDE SEQUENCE [LARGE SCALE GENOMIC DNA]</scope>
    <source>
        <strain evidence="3">SH3</strain>
    </source>
</reference>
<keyword evidence="3" id="KW-1185">Reference proteome</keyword>
<dbReference type="PANTHER" id="PTHR20916">
    <property type="entry name" value="CYSTEINE AND GLYCINE-RICH PROTEIN 2 BINDING PROTEIN"/>
    <property type="match status" value="1"/>
</dbReference>
<dbReference type="KEGG" id="dfa:DFA_06564"/>